<accession>A0A8S5M2W7</accession>
<organism evidence="1">
    <name type="scientific">Siphoviridae sp. ctOkv13</name>
    <dbReference type="NCBI Taxonomy" id="2826314"/>
    <lineage>
        <taxon>Viruses</taxon>
        <taxon>Duplodnaviria</taxon>
        <taxon>Heunggongvirae</taxon>
        <taxon>Uroviricota</taxon>
        <taxon>Caudoviricetes</taxon>
    </lineage>
</organism>
<protein>
    <submittedName>
        <fullName evidence="1">Uncharacterized protein</fullName>
    </submittedName>
</protein>
<name>A0A8S5M2W7_9CAUD</name>
<sequence>MLINDFLFRNMFQHKVHILEELLVVLLGQTYYNNYILIKVVSHTSMAIMVYI</sequence>
<evidence type="ECO:0000313" key="1">
    <source>
        <dbReference type="EMBL" id="DAD76578.1"/>
    </source>
</evidence>
<dbReference type="EMBL" id="BK014805">
    <property type="protein sequence ID" value="DAD76578.1"/>
    <property type="molecule type" value="Genomic_DNA"/>
</dbReference>
<reference evidence="1" key="1">
    <citation type="journal article" date="2021" name="Proc. Natl. Acad. Sci. U.S.A.">
        <title>A Catalog of Tens of Thousands of Viruses from Human Metagenomes Reveals Hidden Associations with Chronic Diseases.</title>
        <authorList>
            <person name="Tisza M.J."/>
            <person name="Buck C.B."/>
        </authorList>
    </citation>
    <scope>NUCLEOTIDE SEQUENCE</scope>
    <source>
        <strain evidence="1">CtOkv13</strain>
    </source>
</reference>
<proteinExistence type="predicted"/>